<dbReference type="InterPro" id="IPR015946">
    <property type="entry name" value="KH_dom-like_a/b"/>
</dbReference>
<sequence>MTHRAEMTWSGTGYVFDAVTGGGVRLTIGSDENGSPAGPRAKELVCLGLGACSGSNLVTLMKKMRQNVERIDISVEAEQAETDPMVFTRVVTRYRLYGKGIDPDKVKKALDYIEEKYCGVLHMVNKTASTEYAFEIVEV</sequence>
<dbReference type="Gene3D" id="3.30.300.20">
    <property type="match status" value="1"/>
</dbReference>
<dbReference type="PANTHER" id="PTHR34352:SF1">
    <property type="entry name" value="PROTEIN YHFA"/>
    <property type="match status" value="1"/>
</dbReference>
<evidence type="ECO:0000313" key="1">
    <source>
        <dbReference type="EMBL" id="MBP2018737.1"/>
    </source>
</evidence>
<dbReference type="Pfam" id="PF02566">
    <property type="entry name" value="OsmC"/>
    <property type="match status" value="1"/>
</dbReference>
<proteinExistence type="predicted"/>
<protein>
    <submittedName>
        <fullName evidence="1">Redox protein</fullName>
    </submittedName>
</protein>
<dbReference type="InterPro" id="IPR003718">
    <property type="entry name" value="OsmC/Ohr_fam"/>
</dbReference>
<organism evidence="1 2">
    <name type="scientific">Symbiobacterium terraclitae</name>
    <dbReference type="NCBI Taxonomy" id="557451"/>
    <lineage>
        <taxon>Bacteria</taxon>
        <taxon>Bacillati</taxon>
        <taxon>Bacillota</taxon>
        <taxon>Clostridia</taxon>
        <taxon>Eubacteriales</taxon>
        <taxon>Symbiobacteriaceae</taxon>
        <taxon>Symbiobacterium</taxon>
    </lineage>
</organism>
<evidence type="ECO:0000313" key="2">
    <source>
        <dbReference type="Proteomes" id="UP001519289"/>
    </source>
</evidence>
<dbReference type="PANTHER" id="PTHR34352">
    <property type="entry name" value="PROTEIN YHFA"/>
    <property type="match status" value="1"/>
</dbReference>
<accession>A0ABS4JT76</accession>
<dbReference type="RefSeq" id="WP_209466865.1">
    <property type="nucleotide sequence ID" value="NZ_JAGGLG010000017.1"/>
</dbReference>
<dbReference type="EMBL" id="JAGGLG010000017">
    <property type="protein sequence ID" value="MBP2018737.1"/>
    <property type="molecule type" value="Genomic_DNA"/>
</dbReference>
<name>A0ABS4JT76_9FIRM</name>
<dbReference type="Proteomes" id="UP001519289">
    <property type="component" value="Unassembled WGS sequence"/>
</dbReference>
<dbReference type="SUPFAM" id="SSF82784">
    <property type="entry name" value="OsmC-like"/>
    <property type="match status" value="1"/>
</dbReference>
<dbReference type="InterPro" id="IPR036102">
    <property type="entry name" value="OsmC/Ohrsf"/>
</dbReference>
<keyword evidence="2" id="KW-1185">Reference proteome</keyword>
<gene>
    <name evidence="1" type="ORF">J2Z79_002152</name>
</gene>
<reference evidence="1 2" key="1">
    <citation type="submission" date="2021-03" db="EMBL/GenBank/DDBJ databases">
        <title>Genomic Encyclopedia of Type Strains, Phase IV (KMG-IV): sequencing the most valuable type-strain genomes for metagenomic binning, comparative biology and taxonomic classification.</title>
        <authorList>
            <person name="Goeker M."/>
        </authorList>
    </citation>
    <scope>NUCLEOTIDE SEQUENCE [LARGE SCALE GENOMIC DNA]</scope>
    <source>
        <strain evidence="1 2">DSM 27138</strain>
    </source>
</reference>
<comment type="caution">
    <text evidence="1">The sequence shown here is derived from an EMBL/GenBank/DDBJ whole genome shotgun (WGS) entry which is preliminary data.</text>
</comment>